<name>A0A2W5SP21_9BACT</name>
<dbReference type="EMBL" id="QFQP01000059">
    <property type="protein sequence ID" value="PZR04360.1"/>
    <property type="molecule type" value="Genomic_DNA"/>
</dbReference>
<evidence type="ECO:0000313" key="2">
    <source>
        <dbReference type="Proteomes" id="UP000249061"/>
    </source>
</evidence>
<reference evidence="1 2" key="1">
    <citation type="submission" date="2017-08" db="EMBL/GenBank/DDBJ databases">
        <title>Infants hospitalized years apart are colonized by the same room-sourced microbial strains.</title>
        <authorList>
            <person name="Brooks B."/>
            <person name="Olm M.R."/>
            <person name="Firek B.A."/>
            <person name="Baker R."/>
            <person name="Thomas B.C."/>
            <person name="Morowitz M.J."/>
            <person name="Banfield J.F."/>
        </authorList>
    </citation>
    <scope>NUCLEOTIDE SEQUENCE [LARGE SCALE GENOMIC DNA]</scope>
    <source>
        <strain evidence="1">S2_003_000_R2_14</strain>
    </source>
</reference>
<comment type="caution">
    <text evidence="1">The sequence shown here is derived from an EMBL/GenBank/DDBJ whole genome shotgun (WGS) entry which is preliminary data.</text>
</comment>
<gene>
    <name evidence="1" type="ORF">DI536_34425</name>
</gene>
<dbReference type="AlphaFoldDB" id="A0A2W5SP21"/>
<protein>
    <submittedName>
        <fullName evidence="1">Uncharacterized protein</fullName>
    </submittedName>
</protein>
<accession>A0A2W5SP21</accession>
<sequence length="179" mass="19634">MTIVFLGGSRHVKTVHEMVLARLERMVLQQLRIVVGDAPGADSALQATLAARRYQHVEVFFTGKSPRNNVGAWPTRVVRTTERPGTAAFHSAKDRALAQMSTVGLMVWDGKSAGTVANAGRLVSLGKVCVVFLQPEERFVEVRTPADLEDLVAQSPAETQLEFRRRMRAELPAETAALL</sequence>
<organism evidence="1 2">
    <name type="scientific">Archangium gephyra</name>
    <dbReference type="NCBI Taxonomy" id="48"/>
    <lineage>
        <taxon>Bacteria</taxon>
        <taxon>Pseudomonadati</taxon>
        <taxon>Myxococcota</taxon>
        <taxon>Myxococcia</taxon>
        <taxon>Myxococcales</taxon>
        <taxon>Cystobacterineae</taxon>
        <taxon>Archangiaceae</taxon>
        <taxon>Archangium</taxon>
    </lineage>
</organism>
<proteinExistence type="predicted"/>
<dbReference type="Proteomes" id="UP000249061">
    <property type="component" value="Unassembled WGS sequence"/>
</dbReference>
<evidence type="ECO:0000313" key="1">
    <source>
        <dbReference type="EMBL" id="PZR04360.1"/>
    </source>
</evidence>